<keyword evidence="1" id="KW-0812">Transmembrane</keyword>
<dbReference type="OrthoDB" id="9946410at2"/>
<gene>
    <name evidence="2" type="ORF">ATN88_03230</name>
</gene>
<feature type="transmembrane region" description="Helical" evidence="1">
    <location>
        <begin position="133"/>
        <end position="150"/>
    </location>
</feature>
<dbReference type="Proteomes" id="UP000070529">
    <property type="component" value="Unassembled WGS sequence"/>
</dbReference>
<reference evidence="2 3" key="1">
    <citation type="submission" date="2015-11" db="EMBL/GenBank/DDBJ databases">
        <title>Genomic Taxonomy of the Vibrionaceae.</title>
        <authorList>
            <person name="Gomez-Gil B."/>
            <person name="Enciso-Ibarra J."/>
        </authorList>
    </citation>
    <scope>NUCLEOTIDE SEQUENCE [LARGE SCALE GENOMIC DNA]</scope>
    <source>
        <strain evidence="2 3">CAIM 912</strain>
    </source>
</reference>
<dbReference type="RefSeq" id="WP_067417187.1">
    <property type="nucleotide sequence ID" value="NZ_LNTY01000034.1"/>
</dbReference>
<evidence type="ECO:0000313" key="3">
    <source>
        <dbReference type="Proteomes" id="UP000070529"/>
    </source>
</evidence>
<organism evidence="2 3">
    <name type="scientific">Enterovibrio coralii</name>
    <dbReference type="NCBI Taxonomy" id="294935"/>
    <lineage>
        <taxon>Bacteria</taxon>
        <taxon>Pseudomonadati</taxon>
        <taxon>Pseudomonadota</taxon>
        <taxon>Gammaproteobacteria</taxon>
        <taxon>Vibrionales</taxon>
        <taxon>Vibrionaceae</taxon>
        <taxon>Enterovibrio</taxon>
    </lineage>
</organism>
<comment type="caution">
    <text evidence="2">The sequence shown here is derived from an EMBL/GenBank/DDBJ whole genome shotgun (WGS) entry which is preliminary data.</text>
</comment>
<evidence type="ECO:0000256" key="1">
    <source>
        <dbReference type="SAM" id="Phobius"/>
    </source>
</evidence>
<feature type="transmembrane region" description="Helical" evidence="1">
    <location>
        <begin position="12"/>
        <end position="32"/>
    </location>
</feature>
<sequence>MSMQKNDRWQIVQRAIWMTAIAVSFIIALQPYRLYQSYIPLDDCDTFLGRIQHANKEKNTLVITQFDTETRRKVSMSLGEWRHDGKELKGKEVTLYQCQYNNLWPMYTHIEQGNTVLYQYQSKQAFEALSTKTRLVFSLAIMLLCYLSYLQRIQSGNRARQNNTHPCQ</sequence>
<name>A0A135I8A5_9GAMM</name>
<protein>
    <submittedName>
        <fullName evidence="2">Uncharacterized protein</fullName>
    </submittedName>
</protein>
<evidence type="ECO:0000313" key="2">
    <source>
        <dbReference type="EMBL" id="KXF81683.1"/>
    </source>
</evidence>
<keyword evidence="1" id="KW-0472">Membrane</keyword>
<accession>A0A135I8A5</accession>
<keyword evidence="1" id="KW-1133">Transmembrane helix</keyword>
<dbReference type="EMBL" id="LNTY01000034">
    <property type="protein sequence ID" value="KXF81683.1"/>
    <property type="molecule type" value="Genomic_DNA"/>
</dbReference>
<dbReference type="AlphaFoldDB" id="A0A135I8A5"/>
<keyword evidence="3" id="KW-1185">Reference proteome</keyword>
<proteinExistence type="predicted"/>